<evidence type="ECO:0000313" key="1">
    <source>
        <dbReference type="EMBL" id="GMH31835.1"/>
    </source>
</evidence>
<proteinExistence type="predicted"/>
<dbReference type="EMBL" id="BSYO01000041">
    <property type="protein sequence ID" value="GMH31835.1"/>
    <property type="molecule type" value="Genomic_DNA"/>
</dbReference>
<comment type="caution">
    <text evidence="1">The sequence shown here is derived from an EMBL/GenBank/DDBJ whole genome shotgun (WGS) entry which is preliminary data.</text>
</comment>
<name>A0AAD3TKV7_NEPGR</name>
<dbReference type="Proteomes" id="UP001279734">
    <property type="component" value="Unassembled WGS sequence"/>
</dbReference>
<accession>A0AAD3TKV7</accession>
<organism evidence="1 2">
    <name type="scientific">Nepenthes gracilis</name>
    <name type="common">Slender pitcher plant</name>
    <dbReference type="NCBI Taxonomy" id="150966"/>
    <lineage>
        <taxon>Eukaryota</taxon>
        <taxon>Viridiplantae</taxon>
        <taxon>Streptophyta</taxon>
        <taxon>Embryophyta</taxon>
        <taxon>Tracheophyta</taxon>
        <taxon>Spermatophyta</taxon>
        <taxon>Magnoliopsida</taxon>
        <taxon>eudicotyledons</taxon>
        <taxon>Gunneridae</taxon>
        <taxon>Pentapetalae</taxon>
        <taxon>Caryophyllales</taxon>
        <taxon>Nepenthaceae</taxon>
        <taxon>Nepenthes</taxon>
    </lineage>
</organism>
<reference evidence="1" key="1">
    <citation type="submission" date="2023-05" db="EMBL/GenBank/DDBJ databases">
        <title>Nepenthes gracilis genome sequencing.</title>
        <authorList>
            <person name="Fukushima K."/>
        </authorList>
    </citation>
    <scope>NUCLEOTIDE SEQUENCE</scope>
    <source>
        <strain evidence="1">SING2019-196</strain>
    </source>
</reference>
<protein>
    <submittedName>
        <fullName evidence="1">Uncharacterized protein</fullName>
    </submittedName>
</protein>
<keyword evidence="2" id="KW-1185">Reference proteome</keyword>
<dbReference type="AlphaFoldDB" id="A0AAD3TKV7"/>
<gene>
    <name evidence="1" type="ORF">Nepgr_033679</name>
</gene>
<evidence type="ECO:0000313" key="2">
    <source>
        <dbReference type="Proteomes" id="UP001279734"/>
    </source>
</evidence>
<sequence length="105" mass="11683">MACGVECCISMVFYLVGMRLGMLGGDADLAFIKKARTTLCLVYYFVLQTAGIACWSDCCSLPACSLPYWSRMLLPGLAHVALCWTNWCLLSHFPVLEGRFSSHFE</sequence>